<reference evidence="3" key="1">
    <citation type="submission" date="2018-02" db="EMBL/GenBank/DDBJ databases">
        <authorList>
            <person name="Hausmann B."/>
        </authorList>
    </citation>
    <scope>NUCLEOTIDE SEQUENCE [LARGE SCALE GENOMIC DNA]</scope>
    <source>
        <strain evidence="3">Peat soil MAG SbA1</strain>
    </source>
</reference>
<dbReference type="InterPro" id="IPR011051">
    <property type="entry name" value="RmlC_Cupin_sf"/>
</dbReference>
<dbReference type="InterPro" id="IPR014710">
    <property type="entry name" value="RmlC-like_jellyroll"/>
</dbReference>
<evidence type="ECO:0000313" key="2">
    <source>
        <dbReference type="EMBL" id="SPF34300.1"/>
    </source>
</evidence>
<proteinExistence type="predicted"/>
<dbReference type="Proteomes" id="UP000238701">
    <property type="component" value="Unassembled WGS sequence"/>
</dbReference>
<evidence type="ECO:0000313" key="3">
    <source>
        <dbReference type="Proteomes" id="UP000238701"/>
    </source>
</evidence>
<protein>
    <recommendedName>
        <fullName evidence="1">Cupin type-2 domain-containing protein</fullName>
    </recommendedName>
</protein>
<accession>A0A2U3K430</accession>
<name>A0A2U3K430_9BACT</name>
<dbReference type="SUPFAM" id="SSF51182">
    <property type="entry name" value="RmlC-like cupins"/>
    <property type="match status" value="1"/>
</dbReference>
<dbReference type="AlphaFoldDB" id="A0A2U3K430"/>
<dbReference type="Gene3D" id="2.60.120.10">
    <property type="entry name" value="Jelly Rolls"/>
    <property type="match status" value="1"/>
</dbReference>
<dbReference type="OrthoDB" id="9794183at2"/>
<dbReference type="InterPro" id="IPR013096">
    <property type="entry name" value="Cupin_2"/>
</dbReference>
<sequence length="123" mass="13555">MKEFPQFMKRPANRIATTSQATPRVEGYIFDGADGSQMAFWTCRQTAASAPHAHDFEEYMLVVEGCYTLIIADRKIPLRAGEEYVIPRGILHGGEVVAGTRTIHAFGGHRAERAGETSKTSRG</sequence>
<organism evidence="2 3">
    <name type="scientific">Candidatus Sulfotelmatobacter kueseliae</name>
    <dbReference type="NCBI Taxonomy" id="2042962"/>
    <lineage>
        <taxon>Bacteria</taxon>
        <taxon>Pseudomonadati</taxon>
        <taxon>Acidobacteriota</taxon>
        <taxon>Terriglobia</taxon>
        <taxon>Terriglobales</taxon>
        <taxon>Candidatus Korobacteraceae</taxon>
        <taxon>Candidatus Sulfotelmatobacter</taxon>
    </lineage>
</organism>
<dbReference type="EMBL" id="OMOD01000027">
    <property type="protein sequence ID" value="SPF34300.1"/>
    <property type="molecule type" value="Genomic_DNA"/>
</dbReference>
<evidence type="ECO:0000259" key="1">
    <source>
        <dbReference type="Pfam" id="PF07883"/>
    </source>
</evidence>
<gene>
    <name evidence="2" type="ORF">SBA1_1220003</name>
</gene>
<feature type="domain" description="Cupin type-2" evidence="1">
    <location>
        <begin position="48"/>
        <end position="94"/>
    </location>
</feature>
<dbReference type="Pfam" id="PF07883">
    <property type="entry name" value="Cupin_2"/>
    <property type="match status" value="1"/>
</dbReference>